<keyword evidence="1 9" id="KW-0808">Transferase</keyword>
<evidence type="ECO:0000313" key="12">
    <source>
        <dbReference type="Proteomes" id="UP001596138"/>
    </source>
</evidence>
<evidence type="ECO:0000259" key="10">
    <source>
        <dbReference type="Pfam" id="PF00294"/>
    </source>
</evidence>
<dbReference type="InterPro" id="IPR011877">
    <property type="entry name" value="Ribokinase"/>
</dbReference>
<dbReference type="InterPro" id="IPR002139">
    <property type="entry name" value="Ribo/fructo_kinase"/>
</dbReference>
<keyword evidence="6 9" id="KW-0460">Magnesium</keyword>
<evidence type="ECO:0000256" key="7">
    <source>
        <dbReference type="ARBA" id="ARBA00022958"/>
    </source>
</evidence>
<comment type="caution">
    <text evidence="9">Lacks conserved residue(s) required for the propagation of feature annotation.</text>
</comment>
<feature type="binding site" evidence="9">
    <location>
        <position position="191"/>
    </location>
    <ligand>
        <name>ATP</name>
        <dbReference type="ChEBI" id="CHEBI:30616"/>
    </ligand>
</feature>
<sequence>MVDQHPASTVVVVGALNVDAVVRAPRLPAPGETVVGPHVTWHGGGKGANAAVAAARAGARTQLIGAVGADDQGRSTLRELAAEGVDIGGVASLDDSATGVALIVVDAQAENQIAVGLGANADLTPEYVARALEGRLHAAGCVLVSTEITPGAVIAAVDAASRAGVPVILNPAPVIAAVARCISGATVITPNESEADLLLELIGGSTGGRREERWSELAERAAASVVVTLGSEGVAVVQPGEPVVVVPARSVSAVDTTGAGDTFNGVLAARVAAGDDLREAVAFAVAAASLSVTRAGARGGMPTFDAIAAFSGRG</sequence>
<evidence type="ECO:0000256" key="3">
    <source>
        <dbReference type="ARBA" id="ARBA00022741"/>
    </source>
</evidence>
<comment type="subunit">
    <text evidence="9">Homodimer.</text>
</comment>
<feature type="binding site" evidence="9">
    <location>
        <position position="296"/>
    </location>
    <ligand>
        <name>K(+)</name>
        <dbReference type="ChEBI" id="CHEBI:29103"/>
    </ligand>
</feature>
<feature type="binding site" evidence="9">
    <location>
        <position position="147"/>
    </location>
    <ligand>
        <name>substrate</name>
    </ligand>
</feature>
<keyword evidence="7 9" id="KW-0630">Potassium</keyword>
<dbReference type="EC" id="2.7.1.15" evidence="9"/>
<dbReference type="PANTHER" id="PTHR10584">
    <property type="entry name" value="SUGAR KINASE"/>
    <property type="match status" value="1"/>
</dbReference>
<keyword evidence="2 9" id="KW-0479">Metal-binding</keyword>
<accession>A0ABW1SYG8</accession>
<feature type="binding site" evidence="9">
    <location>
        <begin position="228"/>
        <end position="233"/>
    </location>
    <ligand>
        <name>ATP</name>
        <dbReference type="ChEBI" id="CHEBI:30616"/>
    </ligand>
</feature>
<comment type="similarity">
    <text evidence="9">Belongs to the carbohydrate kinase PfkB family. Ribokinase subfamily.</text>
</comment>
<comment type="subcellular location">
    <subcellularLocation>
        <location evidence="9">Cytoplasm</location>
    </subcellularLocation>
</comment>
<comment type="catalytic activity">
    <reaction evidence="9">
        <text>D-ribose + ATP = D-ribose 5-phosphate + ADP + H(+)</text>
        <dbReference type="Rhea" id="RHEA:13697"/>
        <dbReference type="ChEBI" id="CHEBI:15378"/>
        <dbReference type="ChEBI" id="CHEBI:30616"/>
        <dbReference type="ChEBI" id="CHEBI:47013"/>
        <dbReference type="ChEBI" id="CHEBI:78346"/>
        <dbReference type="ChEBI" id="CHEBI:456216"/>
        <dbReference type="EC" id="2.7.1.15"/>
    </reaction>
</comment>
<dbReference type="EMBL" id="JBHSTI010000002">
    <property type="protein sequence ID" value="MFC6236662.1"/>
    <property type="molecule type" value="Genomic_DNA"/>
</dbReference>
<feature type="binding site" evidence="9">
    <location>
        <begin position="17"/>
        <end position="19"/>
    </location>
    <ligand>
        <name>substrate</name>
    </ligand>
</feature>
<dbReference type="InterPro" id="IPR011611">
    <property type="entry name" value="PfkB_dom"/>
</dbReference>
<feature type="binding site" evidence="9">
    <location>
        <position position="294"/>
    </location>
    <ligand>
        <name>K(+)</name>
        <dbReference type="ChEBI" id="CHEBI:29103"/>
    </ligand>
</feature>
<dbReference type="PRINTS" id="PR00990">
    <property type="entry name" value="RIBOKINASE"/>
</dbReference>
<keyword evidence="5 9" id="KW-0067">ATP-binding</keyword>
<comment type="function">
    <text evidence="9">Catalyzes the phosphorylation of ribose at O-5 in a reaction requiring ATP and magnesium. The resulting D-ribose-5-phosphate can then be used either for sythesis of nucleotides, histidine, and tryptophan, or as a component of the pentose phosphate pathway.</text>
</comment>
<keyword evidence="3 9" id="KW-0547">Nucleotide-binding</keyword>
<keyword evidence="9" id="KW-0963">Cytoplasm</keyword>
<keyword evidence="8 9" id="KW-0119">Carbohydrate metabolism</keyword>
<comment type="pathway">
    <text evidence="9">Carbohydrate metabolism; D-ribose degradation; D-ribose 5-phosphate from beta-D-ribopyranose: step 2/2.</text>
</comment>
<feature type="binding site" evidence="9">
    <location>
        <position position="261"/>
    </location>
    <ligand>
        <name>substrate</name>
    </ligand>
</feature>
<dbReference type="PANTHER" id="PTHR10584:SF166">
    <property type="entry name" value="RIBOKINASE"/>
    <property type="match status" value="1"/>
</dbReference>
<gene>
    <name evidence="9" type="primary">rbsK</name>
    <name evidence="11" type="ORF">ACFQGU_02135</name>
</gene>
<feature type="binding site" evidence="9">
    <location>
        <position position="257"/>
    </location>
    <ligand>
        <name>K(+)</name>
        <dbReference type="ChEBI" id="CHEBI:29103"/>
    </ligand>
</feature>
<comment type="activity regulation">
    <text evidence="9">Activated by a monovalent cation that binds near, but not in, the active site. The most likely occupant of the site in vivo is potassium. Ion binding induces a conformational change that may alter substrate affinity.</text>
</comment>
<comment type="caution">
    <text evidence="11">The sequence shown here is derived from an EMBL/GenBank/DDBJ whole genome shotgun (WGS) entry which is preliminary data.</text>
</comment>
<name>A0ABW1SYG8_9ACTN</name>
<dbReference type="Gene3D" id="3.40.1190.20">
    <property type="match status" value="1"/>
</dbReference>
<evidence type="ECO:0000256" key="2">
    <source>
        <dbReference type="ARBA" id="ARBA00022723"/>
    </source>
</evidence>
<feature type="binding site" evidence="9">
    <location>
        <position position="291"/>
    </location>
    <ligand>
        <name>K(+)</name>
        <dbReference type="ChEBI" id="CHEBI:29103"/>
    </ligand>
</feature>
<evidence type="ECO:0000256" key="9">
    <source>
        <dbReference type="HAMAP-Rule" id="MF_01987"/>
    </source>
</evidence>
<keyword evidence="4 9" id="KW-0418">Kinase</keyword>
<keyword evidence="12" id="KW-1185">Reference proteome</keyword>
<feature type="binding site" evidence="9">
    <location>
        <position position="255"/>
    </location>
    <ligand>
        <name>K(+)</name>
        <dbReference type="ChEBI" id="CHEBI:29103"/>
    </ligand>
</feature>
<comment type="cofactor">
    <cofactor evidence="9">
        <name>Mg(2+)</name>
        <dbReference type="ChEBI" id="CHEBI:18420"/>
    </cofactor>
    <text evidence="9">Requires a divalent cation, most likely magnesium in vivo, as an electrophilic catalyst to aid phosphoryl group transfer. It is the chelate of the metal and the nucleotide that is the actual substrate.</text>
</comment>
<organism evidence="11 12">
    <name type="scientific">Longivirga aurantiaca</name>
    <dbReference type="NCBI Taxonomy" id="1837743"/>
    <lineage>
        <taxon>Bacteria</taxon>
        <taxon>Bacillati</taxon>
        <taxon>Actinomycetota</taxon>
        <taxon>Actinomycetes</taxon>
        <taxon>Sporichthyales</taxon>
        <taxon>Sporichthyaceae</taxon>
        <taxon>Longivirga</taxon>
    </lineage>
</organism>
<feature type="binding site" evidence="9">
    <location>
        <begin position="45"/>
        <end position="49"/>
    </location>
    <ligand>
        <name>substrate</name>
    </ligand>
</feature>
<dbReference type="HAMAP" id="MF_01987">
    <property type="entry name" value="Ribokinase"/>
    <property type="match status" value="1"/>
</dbReference>
<dbReference type="Proteomes" id="UP001596138">
    <property type="component" value="Unassembled WGS sequence"/>
</dbReference>
<dbReference type="RefSeq" id="WP_386763702.1">
    <property type="nucleotide sequence ID" value="NZ_JBHSTI010000002.1"/>
</dbReference>
<proteinExistence type="inferred from homology"/>
<dbReference type="GO" id="GO:0004747">
    <property type="term" value="F:ribokinase activity"/>
    <property type="evidence" value="ECO:0007669"/>
    <property type="project" value="UniProtKB-EC"/>
</dbReference>
<evidence type="ECO:0000256" key="1">
    <source>
        <dbReference type="ARBA" id="ARBA00022679"/>
    </source>
</evidence>
<dbReference type="CDD" id="cd01174">
    <property type="entry name" value="ribokinase"/>
    <property type="match status" value="1"/>
</dbReference>
<protein>
    <recommendedName>
        <fullName evidence="9">Ribokinase</fullName>
        <shortName evidence="9">RK</shortName>
        <ecNumber evidence="9">2.7.1.15</ecNumber>
    </recommendedName>
</protein>
<evidence type="ECO:0000256" key="5">
    <source>
        <dbReference type="ARBA" id="ARBA00022840"/>
    </source>
</evidence>
<dbReference type="Pfam" id="PF00294">
    <property type="entry name" value="PfkB"/>
    <property type="match status" value="1"/>
</dbReference>
<feature type="domain" description="Carbohydrate kinase PfkB" evidence="10">
    <location>
        <begin position="9"/>
        <end position="303"/>
    </location>
</feature>
<evidence type="ECO:0000313" key="11">
    <source>
        <dbReference type="EMBL" id="MFC6236662.1"/>
    </source>
</evidence>
<dbReference type="SUPFAM" id="SSF53613">
    <property type="entry name" value="Ribokinase-like"/>
    <property type="match status" value="1"/>
</dbReference>
<evidence type="ECO:0000256" key="4">
    <source>
        <dbReference type="ARBA" id="ARBA00022777"/>
    </source>
</evidence>
<reference evidence="12" key="1">
    <citation type="journal article" date="2019" name="Int. J. Syst. Evol. Microbiol.">
        <title>The Global Catalogue of Microorganisms (GCM) 10K type strain sequencing project: providing services to taxonomists for standard genome sequencing and annotation.</title>
        <authorList>
            <consortium name="The Broad Institute Genomics Platform"/>
            <consortium name="The Broad Institute Genome Sequencing Center for Infectious Disease"/>
            <person name="Wu L."/>
            <person name="Ma J."/>
        </authorList>
    </citation>
    <scope>NUCLEOTIDE SEQUENCE [LARGE SCALE GENOMIC DNA]</scope>
    <source>
        <strain evidence="12">CGMCC 4.7317</strain>
    </source>
</reference>
<evidence type="ECO:0000256" key="8">
    <source>
        <dbReference type="ARBA" id="ARBA00023277"/>
    </source>
</evidence>
<evidence type="ECO:0000256" key="6">
    <source>
        <dbReference type="ARBA" id="ARBA00022842"/>
    </source>
</evidence>
<dbReference type="InterPro" id="IPR029056">
    <property type="entry name" value="Ribokinase-like"/>
</dbReference>
<feature type="binding site" evidence="9">
    <location>
        <begin position="260"/>
        <end position="261"/>
    </location>
    <ligand>
        <name>ATP</name>
        <dbReference type="ChEBI" id="CHEBI:30616"/>
    </ligand>
</feature>
<feature type="active site" description="Proton acceptor" evidence="9">
    <location>
        <position position="261"/>
    </location>
</feature>